<organism evidence="7 8">
    <name type="scientific">Physocladia obscura</name>
    <dbReference type="NCBI Taxonomy" id="109957"/>
    <lineage>
        <taxon>Eukaryota</taxon>
        <taxon>Fungi</taxon>
        <taxon>Fungi incertae sedis</taxon>
        <taxon>Chytridiomycota</taxon>
        <taxon>Chytridiomycota incertae sedis</taxon>
        <taxon>Chytridiomycetes</taxon>
        <taxon>Chytridiales</taxon>
        <taxon>Chytriomycetaceae</taxon>
        <taxon>Physocladia</taxon>
    </lineage>
</organism>
<dbReference type="Proteomes" id="UP001211907">
    <property type="component" value="Unassembled WGS sequence"/>
</dbReference>
<comment type="subcellular location">
    <subcellularLocation>
        <location evidence="6">Endoplasmic reticulum</location>
    </subcellularLocation>
    <subcellularLocation>
        <location evidence="6">Golgi apparatus</location>
        <location evidence="6">cis-Golgi network</location>
    </subcellularLocation>
</comment>
<dbReference type="SUPFAM" id="SSF64356">
    <property type="entry name" value="SNARE-like"/>
    <property type="match status" value="1"/>
</dbReference>
<evidence type="ECO:0000256" key="4">
    <source>
        <dbReference type="ARBA" id="ARBA00023034"/>
    </source>
</evidence>
<protein>
    <recommendedName>
        <fullName evidence="6">Trafficking protein particle complex subunit</fullName>
    </recommendedName>
</protein>
<keyword evidence="8" id="KW-1185">Reference proteome</keyword>
<dbReference type="SMART" id="SM01399">
    <property type="entry name" value="Sybindin"/>
    <property type="match status" value="1"/>
</dbReference>
<sequence length="171" mass="18776">MTVYSIHIFNKKCEAIYFKQWNNAATAGSNKTAAIATNEPASKQSESASDATNNIDVDGDSETAKLVYGVVFSLKNMVNKLSAGKNSTDGFLSYKTNAYKLHYFESPAGLKIVLITDAASASMLSVLRQIYSSIYVENVVKNPLAKPNTPIKNELFRGSLDKYIRGLQNFE</sequence>
<comment type="similarity">
    <text evidence="5">Belongs to the TRAPP small subunits family. BET5 subfamily.</text>
</comment>
<evidence type="ECO:0000256" key="3">
    <source>
        <dbReference type="ARBA" id="ARBA00022892"/>
    </source>
</evidence>
<keyword evidence="1 6" id="KW-0813">Transport</keyword>
<keyword evidence="3 6" id="KW-0931">ER-Golgi transport</keyword>
<comment type="subunit">
    <text evidence="6">Part of the multisubunit transport protein particle (TRAPP) complex.</text>
</comment>
<dbReference type="Pfam" id="PF04099">
    <property type="entry name" value="Sybindin"/>
    <property type="match status" value="1"/>
</dbReference>
<reference evidence="7" key="1">
    <citation type="submission" date="2020-05" db="EMBL/GenBank/DDBJ databases">
        <title>Phylogenomic resolution of chytrid fungi.</title>
        <authorList>
            <person name="Stajich J.E."/>
            <person name="Amses K."/>
            <person name="Simmons R."/>
            <person name="Seto K."/>
            <person name="Myers J."/>
            <person name="Bonds A."/>
            <person name="Quandt C.A."/>
            <person name="Barry K."/>
            <person name="Liu P."/>
            <person name="Grigoriev I."/>
            <person name="Longcore J.E."/>
            <person name="James T.Y."/>
        </authorList>
    </citation>
    <scope>NUCLEOTIDE SEQUENCE</scope>
    <source>
        <strain evidence="7">JEL0513</strain>
    </source>
</reference>
<dbReference type="GO" id="GO:0005794">
    <property type="term" value="C:Golgi apparatus"/>
    <property type="evidence" value="ECO:0007669"/>
    <property type="project" value="UniProtKB-SubCell"/>
</dbReference>
<evidence type="ECO:0000313" key="8">
    <source>
        <dbReference type="Proteomes" id="UP001211907"/>
    </source>
</evidence>
<dbReference type="Gene3D" id="3.30.450.70">
    <property type="match status" value="1"/>
</dbReference>
<accession>A0AAD5SWQ2</accession>
<dbReference type="CDD" id="cd14855">
    <property type="entry name" value="TRAPPC1_MUM2"/>
    <property type="match status" value="1"/>
</dbReference>
<keyword evidence="2 6" id="KW-0256">Endoplasmic reticulum</keyword>
<name>A0AAD5SWQ2_9FUNG</name>
<dbReference type="PANTHER" id="PTHR23249">
    <property type="entry name" value="TRAFFICKING PROTEIN PARTICLE COMPLEX SUBUNIT"/>
    <property type="match status" value="1"/>
</dbReference>
<evidence type="ECO:0000256" key="2">
    <source>
        <dbReference type="ARBA" id="ARBA00022824"/>
    </source>
</evidence>
<evidence type="ECO:0000256" key="1">
    <source>
        <dbReference type="ARBA" id="ARBA00022448"/>
    </source>
</evidence>
<proteinExistence type="inferred from homology"/>
<evidence type="ECO:0000313" key="7">
    <source>
        <dbReference type="EMBL" id="KAJ3110476.1"/>
    </source>
</evidence>
<gene>
    <name evidence="7" type="primary">BET5</name>
    <name evidence="7" type="ORF">HK100_003023</name>
</gene>
<dbReference type="InterPro" id="IPR011012">
    <property type="entry name" value="Longin-like_dom_sf"/>
</dbReference>
<evidence type="ECO:0000256" key="6">
    <source>
        <dbReference type="RuleBase" id="RU366065"/>
    </source>
</evidence>
<dbReference type="GO" id="GO:0005783">
    <property type="term" value="C:endoplasmic reticulum"/>
    <property type="evidence" value="ECO:0007669"/>
    <property type="project" value="UniProtKB-SubCell"/>
</dbReference>
<dbReference type="EMBL" id="JADGJH010001724">
    <property type="protein sequence ID" value="KAJ3110476.1"/>
    <property type="molecule type" value="Genomic_DNA"/>
</dbReference>
<dbReference type="InterPro" id="IPR007233">
    <property type="entry name" value="TRAPPC"/>
</dbReference>
<dbReference type="GO" id="GO:0030008">
    <property type="term" value="C:TRAPP complex"/>
    <property type="evidence" value="ECO:0007669"/>
    <property type="project" value="UniProtKB-UniRule"/>
</dbReference>
<evidence type="ECO:0000256" key="5">
    <source>
        <dbReference type="ARBA" id="ARBA00038167"/>
    </source>
</evidence>
<dbReference type="GO" id="GO:0006888">
    <property type="term" value="P:endoplasmic reticulum to Golgi vesicle-mediated transport"/>
    <property type="evidence" value="ECO:0007669"/>
    <property type="project" value="UniProtKB-UniRule"/>
</dbReference>
<dbReference type="AlphaFoldDB" id="A0AAD5SWQ2"/>
<keyword evidence="4 6" id="KW-0333">Golgi apparatus</keyword>
<dbReference type="PANTHER" id="PTHR23249:SF16">
    <property type="entry name" value="TRAFFICKING PROTEIN PARTICLE COMPLEX SUBUNIT 1"/>
    <property type="match status" value="1"/>
</dbReference>
<comment type="caution">
    <text evidence="7">The sequence shown here is derived from an EMBL/GenBank/DDBJ whole genome shotgun (WGS) entry which is preliminary data.</text>
</comment>